<protein>
    <recommendedName>
        <fullName evidence="2">Tonsoku-like protein</fullName>
    </recommendedName>
</protein>
<keyword evidence="9" id="KW-0175">Coiled coil</keyword>
<feature type="coiled-coil region" evidence="9">
    <location>
        <begin position="238"/>
        <end position="265"/>
    </location>
</feature>
<dbReference type="PRINTS" id="PR01415">
    <property type="entry name" value="ANKYRIN"/>
</dbReference>
<dbReference type="InterPro" id="IPR032675">
    <property type="entry name" value="LRR_dom_sf"/>
</dbReference>
<dbReference type="EMBL" id="KQ414766">
    <property type="protein sequence ID" value="KOC61380.1"/>
    <property type="molecule type" value="Genomic_DNA"/>
</dbReference>
<dbReference type="PANTHER" id="PTHR46358">
    <property type="entry name" value="TONSOKU-LIKE PROTEIN"/>
    <property type="match status" value="1"/>
</dbReference>
<feature type="repeat" description="ANK" evidence="8">
    <location>
        <begin position="313"/>
        <end position="345"/>
    </location>
</feature>
<dbReference type="SUPFAM" id="SSF48403">
    <property type="entry name" value="Ankyrin repeat"/>
    <property type="match status" value="1"/>
</dbReference>
<evidence type="ECO:0000256" key="7">
    <source>
        <dbReference type="ARBA" id="ARBA00023242"/>
    </source>
</evidence>
<dbReference type="InterPro" id="IPR001611">
    <property type="entry name" value="Leu-rich_rpt"/>
</dbReference>
<dbReference type="SUPFAM" id="SSF52047">
    <property type="entry name" value="RNI-like"/>
    <property type="match status" value="1"/>
</dbReference>
<dbReference type="SMART" id="SM00248">
    <property type="entry name" value="ANK"/>
    <property type="match status" value="3"/>
</dbReference>
<dbReference type="GO" id="GO:0043596">
    <property type="term" value="C:nuclear replication fork"/>
    <property type="evidence" value="ECO:0007669"/>
    <property type="project" value="TreeGrafter"/>
</dbReference>
<organism evidence="10 11">
    <name type="scientific">Habropoda laboriosa</name>
    <dbReference type="NCBI Taxonomy" id="597456"/>
    <lineage>
        <taxon>Eukaryota</taxon>
        <taxon>Metazoa</taxon>
        <taxon>Ecdysozoa</taxon>
        <taxon>Arthropoda</taxon>
        <taxon>Hexapoda</taxon>
        <taxon>Insecta</taxon>
        <taxon>Pterygota</taxon>
        <taxon>Neoptera</taxon>
        <taxon>Endopterygota</taxon>
        <taxon>Hymenoptera</taxon>
        <taxon>Apocrita</taxon>
        <taxon>Aculeata</taxon>
        <taxon>Apoidea</taxon>
        <taxon>Anthophila</taxon>
        <taxon>Apidae</taxon>
        <taxon>Habropoda</taxon>
    </lineage>
</organism>
<gene>
    <name evidence="10" type="ORF">WH47_06649</name>
</gene>
<dbReference type="Pfam" id="PF12796">
    <property type="entry name" value="Ank_2"/>
    <property type="match status" value="1"/>
</dbReference>
<evidence type="ECO:0000256" key="5">
    <source>
        <dbReference type="ARBA" id="ARBA00022803"/>
    </source>
</evidence>
<keyword evidence="6 8" id="KW-0040">ANK repeat</keyword>
<evidence type="ECO:0000313" key="11">
    <source>
        <dbReference type="Proteomes" id="UP000053825"/>
    </source>
</evidence>
<dbReference type="PROSITE" id="PS50088">
    <property type="entry name" value="ANK_REPEAT"/>
    <property type="match status" value="3"/>
</dbReference>
<evidence type="ECO:0000256" key="9">
    <source>
        <dbReference type="SAM" id="Coils"/>
    </source>
</evidence>
<dbReference type="PANTHER" id="PTHR46358:SF1">
    <property type="entry name" value="TONSOKU-LIKE PROTEIN"/>
    <property type="match status" value="1"/>
</dbReference>
<evidence type="ECO:0000256" key="3">
    <source>
        <dbReference type="ARBA" id="ARBA00022614"/>
    </source>
</evidence>
<dbReference type="STRING" id="597456.A0A0L7QRW7"/>
<evidence type="ECO:0000256" key="2">
    <source>
        <dbReference type="ARBA" id="ARBA00017829"/>
    </source>
</evidence>
<dbReference type="InterPro" id="IPR011990">
    <property type="entry name" value="TPR-like_helical_dom_sf"/>
</dbReference>
<evidence type="ECO:0000256" key="8">
    <source>
        <dbReference type="PROSITE-ProRule" id="PRU00023"/>
    </source>
</evidence>
<dbReference type="OrthoDB" id="273147at2759"/>
<comment type="subcellular location">
    <subcellularLocation>
        <location evidence="1">Nucleus</location>
    </subcellularLocation>
</comment>
<dbReference type="Pfam" id="PF00023">
    <property type="entry name" value="Ank"/>
    <property type="match status" value="1"/>
</dbReference>
<feature type="repeat" description="ANK" evidence="8">
    <location>
        <begin position="382"/>
        <end position="414"/>
    </location>
</feature>
<dbReference type="Pfam" id="PF13516">
    <property type="entry name" value="LRR_6"/>
    <property type="match status" value="1"/>
</dbReference>
<dbReference type="AlphaFoldDB" id="A0A0L7QRW7"/>
<dbReference type="InterPro" id="IPR002110">
    <property type="entry name" value="Ankyrin_rpt"/>
</dbReference>
<keyword evidence="5" id="KW-0802">TPR repeat</keyword>
<keyword evidence="3" id="KW-0433">Leucine-rich repeat</keyword>
<dbReference type="Gene3D" id="1.25.40.20">
    <property type="entry name" value="Ankyrin repeat-containing domain"/>
    <property type="match status" value="1"/>
</dbReference>
<keyword evidence="11" id="KW-1185">Reference proteome</keyword>
<keyword evidence="4" id="KW-0677">Repeat</keyword>
<dbReference type="Gene3D" id="3.80.10.10">
    <property type="entry name" value="Ribonuclease Inhibitor"/>
    <property type="match status" value="1"/>
</dbReference>
<keyword evidence="7" id="KW-0539">Nucleus</keyword>
<reference evidence="10 11" key="1">
    <citation type="submission" date="2015-07" db="EMBL/GenBank/DDBJ databases">
        <title>The genome of Habropoda laboriosa.</title>
        <authorList>
            <person name="Pan H."/>
            <person name="Kapheim K."/>
        </authorList>
    </citation>
    <scope>NUCLEOTIDE SEQUENCE [LARGE SCALE GENOMIC DNA]</scope>
    <source>
        <strain evidence="10">0110345459</strain>
    </source>
</reference>
<dbReference type="PROSITE" id="PS50297">
    <property type="entry name" value="ANK_REP_REGION"/>
    <property type="match status" value="3"/>
</dbReference>
<accession>A0A0L7QRW7</accession>
<evidence type="ECO:0000256" key="1">
    <source>
        <dbReference type="ARBA" id="ARBA00004123"/>
    </source>
</evidence>
<dbReference type="Proteomes" id="UP000053825">
    <property type="component" value="Unassembled WGS sequence"/>
</dbReference>
<dbReference type="SUPFAM" id="SSF48452">
    <property type="entry name" value="TPR-like"/>
    <property type="match status" value="1"/>
</dbReference>
<evidence type="ECO:0000256" key="6">
    <source>
        <dbReference type="ARBA" id="ARBA00023043"/>
    </source>
</evidence>
<dbReference type="InterPro" id="IPR036770">
    <property type="entry name" value="Ankyrin_rpt-contain_sf"/>
</dbReference>
<sequence length="1024" mass="116194">MIGEMYANMGTYEEALKHQNLYLDGAKELKNTLEEQRAYATLEAQCFQAELLLKVERWPEARKILVSLYVANNLPQSLKHQIEKNLRIVATLHSTEQALSTEETTSGKLQFYETLGDAAVAAHCFEKAIEYYKKMLTCAEEIKSDRTGAALSSLAQTLKDVGRDHEALEFAERELKLCTDSPEICRSALFLADLLIATEAADEKIIETYDLALKNAKNCNNVSLEASVLNERLNYLERSDKTEEVEILKEKLDTLEKLCIDTDSESESEENNIGVNICLEDLPDVEAELMIRENIKNRRRMKKKSVVVKRNEKGETQLHVACINGIVENVERLLEAGHLTNVRDHFGWTPLHEAANHDHLEVAKLLLKYGADINDPGSQMCQGVTPLHDAASCGNIAMMRLLIEHGANVALKANDDDTALDCLEQWRNRVDFLSPEDQADYDEIHKLLSSMIPASQRKNSKRFHKSLRDSKTRNMEKNNPMDKVSAGEDYKRTIANLKHRSDSIGSSLSRIERNINPLLNNEEILTDNWLEDDLNESVNDKRYSGEHSTSMTKRKSSIGDIDVDKNLKRKRIHNQDSVEKVGELNLTDENSNNSCDTEVAHASNEWSFRKKTQQTSLLSIGFTKNSISRTPSPATPSTTEFEVRVIHAMKSVILNISVDRKVFKTQVEFSNTTRPSIQEILADIEKKFYSDTGCKAKLDLKTTNDVRECILKCLKSCENTFILRLKQEDVEKRELISLLKTLEYQKNVQILDLSGGELHEIEKVLSNCLLRLSNLQELCLQGCDIDSQCLSQLEKLPSQLKFLDLSYNPLGTMGQEILCKLLAPLTQLQTLNLRYCQLNNFRFLMNNNSLVNLDISWNQFIDDGLFTTLQRQLLNLNLSNTVSNGDFNLVKNILNETNSSFVNLECLELAFCKLSDVDIENILSRVSNLSKVVLRGNKRVGVKSLNLLLKHTPTLRHIDISGCEIIADFPDFDVFIENPEICTLIVSMNSGVCECWICLWRRRGVVEKVKHELVIFKPVTKITN</sequence>
<feature type="repeat" description="ANK" evidence="8">
    <location>
        <begin position="346"/>
        <end position="378"/>
    </location>
</feature>
<dbReference type="GO" id="GO:0031297">
    <property type="term" value="P:replication fork processing"/>
    <property type="evidence" value="ECO:0007669"/>
    <property type="project" value="TreeGrafter"/>
</dbReference>
<dbReference type="InterPro" id="IPR052311">
    <property type="entry name" value="MMS22L-TONSL_complex_comp"/>
</dbReference>
<dbReference type="Gene3D" id="1.25.40.10">
    <property type="entry name" value="Tetratricopeptide repeat domain"/>
    <property type="match status" value="1"/>
</dbReference>
<evidence type="ECO:0000313" key="10">
    <source>
        <dbReference type="EMBL" id="KOC61380.1"/>
    </source>
</evidence>
<evidence type="ECO:0000256" key="4">
    <source>
        <dbReference type="ARBA" id="ARBA00022737"/>
    </source>
</evidence>
<proteinExistence type="predicted"/>
<name>A0A0L7QRW7_9HYME</name>
<dbReference type="GO" id="GO:0000724">
    <property type="term" value="P:double-strand break repair via homologous recombination"/>
    <property type="evidence" value="ECO:0007669"/>
    <property type="project" value="TreeGrafter"/>
</dbReference>